<dbReference type="InterPro" id="IPR011049">
    <property type="entry name" value="Serralysin-like_metalloprot_C"/>
</dbReference>
<dbReference type="SUPFAM" id="SSF51120">
    <property type="entry name" value="beta-Roll"/>
    <property type="match status" value="1"/>
</dbReference>
<dbReference type="AlphaFoldDB" id="A0A1M6Z5W1"/>
<evidence type="ECO:0000313" key="2">
    <source>
        <dbReference type="Proteomes" id="UP000184191"/>
    </source>
</evidence>
<organism evidence="1 2">
    <name type="scientific">Roseovarius marisflavi</name>
    <dbReference type="NCBI Taxonomy" id="1054996"/>
    <lineage>
        <taxon>Bacteria</taxon>
        <taxon>Pseudomonadati</taxon>
        <taxon>Pseudomonadota</taxon>
        <taxon>Alphaproteobacteria</taxon>
        <taxon>Rhodobacterales</taxon>
        <taxon>Roseobacteraceae</taxon>
        <taxon>Roseovarius</taxon>
    </lineage>
</organism>
<dbReference type="EMBL" id="FRBN01000009">
    <property type="protein sequence ID" value="SHL25848.1"/>
    <property type="molecule type" value="Genomic_DNA"/>
</dbReference>
<reference evidence="2" key="1">
    <citation type="submission" date="2016-11" db="EMBL/GenBank/DDBJ databases">
        <authorList>
            <person name="Varghese N."/>
            <person name="Submissions S."/>
        </authorList>
    </citation>
    <scope>NUCLEOTIDE SEQUENCE [LARGE SCALE GENOMIC DNA]</scope>
    <source>
        <strain evidence="2">DSM 29327</strain>
    </source>
</reference>
<dbReference type="Proteomes" id="UP000184191">
    <property type="component" value="Unassembled WGS sequence"/>
</dbReference>
<sequence length="684" mass="69372">MRLQFDARVITGQLPLDTAIRAVTVAEVNGETLIYAATGSAGGLSVFRLGASGALSLHDTALFAPSLTATLSRDIAVAWAQDQGMLVLGVGDGRLISYGLAADGTLQAMRAPVLVDPALATVDRLDYLPDAVGGGVLALAGGGLYQMDAGAGLTQLGGLDDQDLALSLVQGAGGVMLTRATPDGVESAWVGTGGGLASLDSVGASEGFGVATPTAVETIAAHGAQFTILGAAGSQSLSVLELQGDGAFQIRDHLIDSRFSRFADLQDIAVTQVAGQVFVVAGGSDDGLSLLTLLPDGRLIYLDSIASTDGARLDGITRLTAVHAQDALQIFAATQGDAGLAHLSVPMGNIGQVLRGTGALVAGAGDDLLVAEGAAATLTGGAGDDILVAGPAGSTLTGGVGADLFVMQSGGGVVRITDFDLSQDRLDLSDYTLLRNPDQLSVTRVTGGARITFRDEVLLIDSHDGASLGQEDLFGFAFEGPDRIPLFLFESAPPPDPAPVPDPPPPADGANLLSVRAQEANPLLADADIRFTPAGGDTVTFRADGAGRFDLGPIAGETGHLQILRSYSTGDPAFGVDDALNILRIAVGLEPGFGPTTATDRIAADFDRDGVASVSDALDVLRLGIGLPVDTAPEWLFLDPQADLAAVVTGGMPLPDGVNLTVPLDGALEFLVTAILPGNLDGVL</sequence>
<name>A0A1M6Z5W1_9RHOB</name>
<protein>
    <recommendedName>
        <fullName evidence="3">Type I secretion C-terminal target domain (VC_A0849 subclass)</fullName>
    </recommendedName>
</protein>
<proteinExistence type="predicted"/>
<dbReference type="PRINTS" id="PR00313">
    <property type="entry name" value="CABNDNGRPT"/>
</dbReference>
<evidence type="ECO:0000313" key="1">
    <source>
        <dbReference type="EMBL" id="SHL25848.1"/>
    </source>
</evidence>
<dbReference type="RefSeq" id="WP_073197537.1">
    <property type="nucleotide sequence ID" value="NZ_FRBN01000009.1"/>
</dbReference>
<evidence type="ECO:0008006" key="3">
    <source>
        <dbReference type="Google" id="ProtNLM"/>
    </source>
</evidence>
<dbReference type="OrthoDB" id="9342475at2"/>
<keyword evidence="2" id="KW-1185">Reference proteome</keyword>
<dbReference type="STRING" id="1054996.SAMN05444414_1094"/>
<accession>A0A1M6Z5W1</accession>
<gene>
    <name evidence="1" type="ORF">SAMN05444414_1094</name>
</gene>
<dbReference type="Gene3D" id="2.150.10.10">
    <property type="entry name" value="Serralysin-like metalloprotease, C-terminal"/>
    <property type="match status" value="1"/>
</dbReference>